<dbReference type="GO" id="GO:0043565">
    <property type="term" value="F:sequence-specific DNA binding"/>
    <property type="evidence" value="ECO:0007669"/>
    <property type="project" value="InterPro"/>
</dbReference>
<dbReference type="Pfam" id="PF02311">
    <property type="entry name" value="AraC_binding"/>
    <property type="match status" value="1"/>
</dbReference>
<dbReference type="PROSITE" id="PS01124">
    <property type="entry name" value="HTH_ARAC_FAMILY_2"/>
    <property type="match status" value="1"/>
</dbReference>
<evidence type="ECO:0000256" key="1">
    <source>
        <dbReference type="ARBA" id="ARBA00023015"/>
    </source>
</evidence>
<dbReference type="Proteomes" id="UP000013148">
    <property type="component" value="Unassembled WGS sequence"/>
</dbReference>
<keyword evidence="6" id="KW-1185">Reference proteome</keyword>
<dbReference type="InterPro" id="IPR037923">
    <property type="entry name" value="HTH-like"/>
</dbReference>
<dbReference type="Gene3D" id="1.10.10.60">
    <property type="entry name" value="Homeodomain-like"/>
    <property type="match status" value="2"/>
</dbReference>
<accession>N8X371</accession>
<evidence type="ECO:0000313" key="6">
    <source>
        <dbReference type="Proteomes" id="UP000013148"/>
    </source>
</evidence>
<gene>
    <name evidence="5" type="ORF">F964_00637</name>
</gene>
<protein>
    <recommendedName>
        <fullName evidence="4">HTH araC/xylS-type domain-containing protein</fullName>
    </recommendedName>
</protein>
<dbReference type="RefSeq" id="WP_004817587.1">
    <property type="nucleotide sequence ID" value="NZ_KB849455.1"/>
</dbReference>
<dbReference type="PATRIC" id="fig|1217656.3.peg.622"/>
<dbReference type="HOGENOM" id="CLU_000445_88_16_6"/>
<dbReference type="Pfam" id="PF12833">
    <property type="entry name" value="HTH_18"/>
    <property type="match status" value="1"/>
</dbReference>
<dbReference type="eggNOG" id="COG2207">
    <property type="taxonomic scope" value="Bacteria"/>
</dbReference>
<reference evidence="5 6" key="1">
    <citation type="submission" date="2013-02" db="EMBL/GenBank/DDBJ databases">
        <title>The Genome Sequence of Acinetobacter guillouiae NIPH 991.</title>
        <authorList>
            <consortium name="The Broad Institute Genome Sequencing Platform"/>
            <consortium name="The Broad Institute Genome Sequencing Center for Infectious Disease"/>
            <person name="Cerqueira G."/>
            <person name="Feldgarden M."/>
            <person name="Courvalin P."/>
            <person name="Perichon B."/>
            <person name="Grillot-Courvalin C."/>
            <person name="Clermont D."/>
            <person name="Rocha E."/>
            <person name="Yoon E.-J."/>
            <person name="Nemec A."/>
            <person name="Walker B."/>
            <person name="Young S.K."/>
            <person name="Zeng Q."/>
            <person name="Gargeya S."/>
            <person name="Fitzgerald M."/>
            <person name="Haas B."/>
            <person name="Abouelleil A."/>
            <person name="Alvarado L."/>
            <person name="Arachchi H.M."/>
            <person name="Berlin A.M."/>
            <person name="Chapman S.B."/>
            <person name="Dewar J."/>
            <person name="Goldberg J."/>
            <person name="Griggs A."/>
            <person name="Gujja S."/>
            <person name="Hansen M."/>
            <person name="Howarth C."/>
            <person name="Imamovic A."/>
            <person name="Larimer J."/>
            <person name="McCowan C."/>
            <person name="Murphy C."/>
            <person name="Neiman D."/>
            <person name="Pearson M."/>
            <person name="Priest M."/>
            <person name="Roberts A."/>
            <person name="Saif S."/>
            <person name="Shea T."/>
            <person name="Sisk P."/>
            <person name="Sykes S."/>
            <person name="Wortman J."/>
            <person name="Nusbaum C."/>
            <person name="Birren B."/>
        </authorList>
    </citation>
    <scope>NUCLEOTIDE SEQUENCE [LARGE SCALE GENOMIC DNA]</scope>
    <source>
        <strain evidence="5 6">NIPH 991</strain>
    </source>
</reference>
<name>N8X371_ACIGI</name>
<keyword evidence="2" id="KW-0238">DNA-binding</keyword>
<keyword evidence="3" id="KW-0804">Transcription</keyword>
<dbReference type="SUPFAM" id="SSF46689">
    <property type="entry name" value="Homeodomain-like"/>
    <property type="match status" value="2"/>
</dbReference>
<dbReference type="EMBL" id="APPJ01000004">
    <property type="protein sequence ID" value="ENV18837.1"/>
    <property type="molecule type" value="Genomic_DNA"/>
</dbReference>
<comment type="caution">
    <text evidence="5">The sequence shown here is derived from an EMBL/GenBank/DDBJ whole genome shotgun (WGS) entry which is preliminary data.</text>
</comment>
<evidence type="ECO:0000313" key="5">
    <source>
        <dbReference type="EMBL" id="ENV18837.1"/>
    </source>
</evidence>
<dbReference type="AlphaFoldDB" id="N8X371"/>
<organism evidence="5 6">
    <name type="scientific">Acinetobacter guillouiae NIPH 991</name>
    <dbReference type="NCBI Taxonomy" id="1217656"/>
    <lineage>
        <taxon>Bacteria</taxon>
        <taxon>Pseudomonadati</taxon>
        <taxon>Pseudomonadota</taxon>
        <taxon>Gammaproteobacteria</taxon>
        <taxon>Moraxellales</taxon>
        <taxon>Moraxellaceae</taxon>
        <taxon>Acinetobacter</taxon>
    </lineage>
</organism>
<proteinExistence type="predicted"/>
<dbReference type="GO" id="GO:0003700">
    <property type="term" value="F:DNA-binding transcription factor activity"/>
    <property type="evidence" value="ECO:0007669"/>
    <property type="project" value="InterPro"/>
</dbReference>
<evidence type="ECO:0000259" key="4">
    <source>
        <dbReference type="PROSITE" id="PS01124"/>
    </source>
</evidence>
<dbReference type="PANTHER" id="PTHR46796">
    <property type="entry name" value="HTH-TYPE TRANSCRIPTIONAL ACTIVATOR RHAS-RELATED"/>
    <property type="match status" value="1"/>
</dbReference>
<dbReference type="InterPro" id="IPR050204">
    <property type="entry name" value="AraC_XylS_family_regulators"/>
</dbReference>
<dbReference type="InterPro" id="IPR003313">
    <property type="entry name" value="AraC-bd"/>
</dbReference>
<evidence type="ECO:0000256" key="2">
    <source>
        <dbReference type="ARBA" id="ARBA00023125"/>
    </source>
</evidence>
<feature type="domain" description="HTH araC/xylS-type" evidence="4">
    <location>
        <begin position="168"/>
        <end position="265"/>
    </location>
</feature>
<sequence length="268" mass="30495">MSNRIHQIDPLRPPIVGTEAISLLTEHSFPRHSHDYFGIGMITSGAQRSWSLIGQVEAISGDIIIVNPGEIHDGIPLNGPRSWQMIYIQPELLKQELVSEGRSADAILNPLVRDGLLNQHLLRLFNEMAQSVVESVALEEMLLFSLMHVSRYHMLSKNYQPTLSFSVKRAKEYLDDMAEHNVTLSELAHLCDLSRFQLLRSFSHEFGITPHAYLLQRRVCHARRYLLQGKTLVDAALFAGFADQSHMTRAFVRQFGITPSRYQKSYLS</sequence>
<dbReference type="SMART" id="SM00342">
    <property type="entry name" value="HTH_ARAC"/>
    <property type="match status" value="1"/>
</dbReference>
<dbReference type="InterPro" id="IPR009057">
    <property type="entry name" value="Homeodomain-like_sf"/>
</dbReference>
<evidence type="ECO:0000256" key="3">
    <source>
        <dbReference type="ARBA" id="ARBA00023163"/>
    </source>
</evidence>
<dbReference type="InterPro" id="IPR018060">
    <property type="entry name" value="HTH_AraC"/>
</dbReference>
<dbReference type="PANTHER" id="PTHR46796:SF2">
    <property type="entry name" value="TRANSCRIPTIONAL REGULATORY PROTEIN"/>
    <property type="match status" value="1"/>
</dbReference>
<keyword evidence="1" id="KW-0805">Transcription regulation</keyword>
<dbReference type="SUPFAM" id="SSF51215">
    <property type="entry name" value="Regulatory protein AraC"/>
    <property type="match status" value="1"/>
</dbReference>